<dbReference type="InterPro" id="IPR015943">
    <property type="entry name" value="WD40/YVTN_repeat-like_dom_sf"/>
</dbReference>
<dbReference type="GO" id="GO:2000001">
    <property type="term" value="P:regulation of DNA damage checkpoint"/>
    <property type="evidence" value="ECO:0007669"/>
    <property type="project" value="TreeGrafter"/>
</dbReference>
<evidence type="ECO:0000313" key="6">
    <source>
        <dbReference type="Proteomes" id="UP000623129"/>
    </source>
</evidence>
<evidence type="ECO:0000256" key="4">
    <source>
        <dbReference type="SAM" id="Phobius"/>
    </source>
</evidence>
<keyword evidence="2" id="KW-0677">Repeat</keyword>
<proteinExistence type="predicted"/>
<dbReference type="GO" id="GO:0005634">
    <property type="term" value="C:nucleus"/>
    <property type="evidence" value="ECO:0007669"/>
    <property type="project" value="TreeGrafter"/>
</dbReference>
<evidence type="ECO:0000256" key="1">
    <source>
        <dbReference type="ARBA" id="ARBA00022574"/>
    </source>
</evidence>
<comment type="caution">
    <text evidence="5">The sequence shown here is derived from an EMBL/GenBank/DDBJ whole genome shotgun (WGS) entry which is preliminary data.</text>
</comment>
<dbReference type="InterPro" id="IPR050853">
    <property type="entry name" value="WD_repeat_DNA-damage-binding"/>
</dbReference>
<protein>
    <submittedName>
        <fullName evidence="5">WD repeat-containing protein 76</fullName>
    </submittedName>
</protein>
<feature type="transmembrane region" description="Helical" evidence="4">
    <location>
        <begin position="116"/>
        <end position="138"/>
    </location>
</feature>
<dbReference type="EMBL" id="SWLB01000016">
    <property type="protein sequence ID" value="KAF3327981.1"/>
    <property type="molecule type" value="Genomic_DNA"/>
</dbReference>
<keyword evidence="4" id="KW-0472">Membrane</keyword>
<accession>A0A833R103</accession>
<evidence type="ECO:0000256" key="3">
    <source>
        <dbReference type="SAM" id="MobiDB-lite"/>
    </source>
</evidence>
<dbReference type="PANTHER" id="PTHR14773:SF0">
    <property type="entry name" value="WD REPEAT-CONTAINING PROTEIN 76"/>
    <property type="match status" value="1"/>
</dbReference>
<evidence type="ECO:0000256" key="2">
    <source>
        <dbReference type="ARBA" id="ARBA00022737"/>
    </source>
</evidence>
<reference evidence="5" key="1">
    <citation type="submission" date="2020-01" db="EMBL/GenBank/DDBJ databases">
        <title>Genome sequence of Kobresia littledalei, the first chromosome-level genome in the family Cyperaceae.</title>
        <authorList>
            <person name="Qu G."/>
        </authorList>
    </citation>
    <scope>NUCLEOTIDE SEQUENCE</scope>
    <source>
        <strain evidence="5">C.B.Clarke</strain>
        <tissue evidence="5">Leaf</tissue>
    </source>
</reference>
<dbReference type="AlphaFoldDB" id="A0A833R103"/>
<organism evidence="5 6">
    <name type="scientific">Carex littledalei</name>
    <dbReference type="NCBI Taxonomy" id="544730"/>
    <lineage>
        <taxon>Eukaryota</taxon>
        <taxon>Viridiplantae</taxon>
        <taxon>Streptophyta</taxon>
        <taxon>Embryophyta</taxon>
        <taxon>Tracheophyta</taxon>
        <taxon>Spermatophyta</taxon>
        <taxon>Magnoliopsida</taxon>
        <taxon>Liliopsida</taxon>
        <taxon>Poales</taxon>
        <taxon>Cyperaceae</taxon>
        <taxon>Cyperoideae</taxon>
        <taxon>Cariceae</taxon>
        <taxon>Carex</taxon>
        <taxon>Carex subgen. Euthyceras</taxon>
    </lineage>
</organism>
<dbReference type="Proteomes" id="UP000623129">
    <property type="component" value="Unassembled WGS sequence"/>
</dbReference>
<keyword evidence="1" id="KW-0853">WD repeat</keyword>
<feature type="region of interest" description="Disordered" evidence="3">
    <location>
        <begin position="40"/>
        <end position="84"/>
    </location>
</feature>
<evidence type="ECO:0000313" key="5">
    <source>
        <dbReference type="EMBL" id="KAF3327981.1"/>
    </source>
</evidence>
<keyword evidence="6" id="KW-1185">Reference proteome</keyword>
<gene>
    <name evidence="5" type="ORF">FCM35_KLT06587</name>
</gene>
<dbReference type="Gene3D" id="2.130.10.10">
    <property type="entry name" value="YVTN repeat-like/Quinoprotein amine dehydrogenase"/>
    <property type="match status" value="1"/>
</dbReference>
<keyword evidence="4" id="KW-0812">Transmembrane</keyword>
<dbReference type="OrthoDB" id="766928at2759"/>
<name>A0A833R103_9POAL</name>
<dbReference type="PANTHER" id="PTHR14773">
    <property type="entry name" value="WD REPEAT-CONTAINING PROTEIN 76"/>
    <property type="match status" value="1"/>
</dbReference>
<dbReference type="GO" id="GO:0003677">
    <property type="term" value="F:DNA binding"/>
    <property type="evidence" value="ECO:0007669"/>
    <property type="project" value="TreeGrafter"/>
</dbReference>
<keyword evidence="4" id="KW-1133">Transmembrane helix</keyword>
<sequence>MAPPKKTKAMALEYEQQRQENIKRNREMIASILHQKSQLASLLSPPKANKNPLKERSTKPNPPLTSLRRSLRTRGLPPPPPPPPVLVPTGRLLYQGIAKVTWGFVMRILTRKMEKGLQMGFMFFFLIEVQFQGFQFILFQSRSLCYRGDLCLMDMEKEMFDIIHSSDVPIFSLSQSPNDHSSLFLGEVGKAIGHEINIINLMSSFTHLNSINDTVRILSGPNFEHLSIIKHNNQTGQKLSSFRAICGWNDSYIFIGNVQRAVDVISTEDNITTPLQSEYMTNTPCRFATHPYKEGHLACAGGVSDHCPSEVTVAPS</sequence>